<dbReference type="EMBL" id="NKUJ01000247">
    <property type="protein sequence ID" value="RMJ09315.1"/>
    <property type="molecule type" value="Genomic_DNA"/>
</dbReference>
<dbReference type="Gene3D" id="3.75.10.10">
    <property type="entry name" value="L-arginine/glycine Amidinotransferase, Chain A"/>
    <property type="match status" value="1"/>
</dbReference>
<evidence type="ECO:0000256" key="1">
    <source>
        <dbReference type="SAM" id="SignalP"/>
    </source>
</evidence>
<dbReference type="InterPro" id="IPR036556">
    <property type="entry name" value="PAD_central_sf"/>
</dbReference>
<keyword evidence="1" id="KW-0732">Signal</keyword>
<protein>
    <recommendedName>
        <fullName evidence="2">Protein-arginine deiminase C-terminal domain-containing protein</fullName>
    </recommendedName>
</protein>
<feature type="signal peptide" evidence="1">
    <location>
        <begin position="1"/>
        <end position="21"/>
    </location>
</feature>
<evidence type="ECO:0000259" key="2">
    <source>
        <dbReference type="Pfam" id="PF03068"/>
    </source>
</evidence>
<accession>A0A3M2RWQ0</accession>
<evidence type="ECO:0000313" key="3">
    <source>
        <dbReference type="EMBL" id="RMJ09315.1"/>
    </source>
</evidence>
<dbReference type="AlphaFoldDB" id="A0A3M2RWQ0"/>
<dbReference type="GO" id="GO:0005737">
    <property type="term" value="C:cytoplasm"/>
    <property type="evidence" value="ECO:0007669"/>
    <property type="project" value="InterPro"/>
</dbReference>
<dbReference type="InterPro" id="IPR004303">
    <property type="entry name" value="PAD"/>
</dbReference>
<dbReference type="Pfam" id="PF03068">
    <property type="entry name" value="PAD"/>
    <property type="match status" value="1"/>
</dbReference>
<dbReference type="InterPro" id="IPR013530">
    <property type="entry name" value="PAD_C"/>
</dbReference>
<organism evidence="3 4">
    <name type="scientific">Fusarium kuroshium</name>
    <dbReference type="NCBI Taxonomy" id="2010991"/>
    <lineage>
        <taxon>Eukaryota</taxon>
        <taxon>Fungi</taxon>
        <taxon>Dikarya</taxon>
        <taxon>Ascomycota</taxon>
        <taxon>Pezizomycotina</taxon>
        <taxon>Sordariomycetes</taxon>
        <taxon>Hypocreomycetidae</taxon>
        <taxon>Hypocreales</taxon>
        <taxon>Nectriaceae</taxon>
        <taxon>Fusarium</taxon>
        <taxon>Fusarium solani species complex</taxon>
    </lineage>
</organism>
<gene>
    <name evidence="3" type="ORF">CDV36_011054</name>
</gene>
<dbReference type="PANTHER" id="PTHR10837">
    <property type="entry name" value="PEPTIDYLARGININE DEIMINASE"/>
    <property type="match status" value="1"/>
</dbReference>
<dbReference type="GO" id="GO:0004668">
    <property type="term" value="F:protein-arginine deiminase activity"/>
    <property type="evidence" value="ECO:0007669"/>
    <property type="project" value="InterPro"/>
</dbReference>
<name>A0A3M2RWQ0_9HYPO</name>
<evidence type="ECO:0000313" key="4">
    <source>
        <dbReference type="Proteomes" id="UP000277212"/>
    </source>
</evidence>
<dbReference type="OrthoDB" id="5102063at2759"/>
<feature type="chain" id="PRO_5017988688" description="Protein-arginine deiminase C-terminal domain-containing protein" evidence="1">
    <location>
        <begin position="22"/>
        <end position="653"/>
    </location>
</feature>
<dbReference type="GO" id="GO:0005509">
    <property type="term" value="F:calcium ion binding"/>
    <property type="evidence" value="ECO:0007669"/>
    <property type="project" value="InterPro"/>
</dbReference>
<reference evidence="3 4" key="1">
    <citation type="submission" date="2017-06" db="EMBL/GenBank/DDBJ databases">
        <title>Comparative genomic analysis of Ambrosia Fusariam Clade fungi.</title>
        <authorList>
            <person name="Stajich J.E."/>
            <person name="Carrillo J."/>
            <person name="Kijimoto T."/>
            <person name="Eskalen A."/>
            <person name="O'Donnell K."/>
            <person name="Kasson M."/>
        </authorList>
    </citation>
    <scope>NUCLEOTIDE SEQUENCE [LARGE SCALE GENOMIC DNA]</scope>
    <source>
        <strain evidence="3">UCR3666</strain>
    </source>
</reference>
<proteinExistence type="predicted"/>
<dbReference type="Proteomes" id="UP000277212">
    <property type="component" value="Unassembled WGS sequence"/>
</dbReference>
<dbReference type="PANTHER" id="PTHR10837:SF8">
    <property type="entry name" value="PROTEIN-ARGININE DEIMINASE"/>
    <property type="match status" value="1"/>
</dbReference>
<keyword evidence="4" id="KW-1185">Reference proteome</keyword>
<sequence>MRFSTGKVAVLALALCQSTYAYGLKATILADTNRDGKVDVKGDSDIKAKTTWTSERGALFLANIGDTDQRCSKKWGPSREIPFEDGETYLDECNDAIGDVQRNPKYLAPLRTLPIAKLSASAKGRVHVTNKVAASKVRIFVKEGTEWTYVGANYTFTAEDLKGGLELGVDARDVRRPNGWDGKAQVHFTVSDGAQKATDSVALRVAPVLTHHHAQLAERVFSTGADGDGAQGRFVADLEKNTAAAGIDEPVFLFDHGDIWTQDFFEPGYSSIPGPDGPIVLRVMIRSVQASRSSGRDIFHQLRNDKVGAVQHHGDGDTIDSTGNLETIPPYKYKGKSYPAGRVIQGQWEGRKPLMFNFLKAQQVQDPVALDTAWLAVGHVDEFLQFLPSDNKRGWVVVVDDPVAGVELLKKASREGHGSMKALSRPHLPGEDPVEYCLPKQTIDQVLKLEKFESINQMAAKRIEGNIAILKRETGLTDDEILRVPATFYYAYAGEGWTCSTTNSTGPGFGPTVIATPGPSATPSPSKLSAGSSLIKKAVQGGPVFKAKSIIEAAQPHGSAHLGRREVDPMTQLVAFYPGTVNGVVMADSFVLAPNPWGPVIDGEDIIAKAVQETYAQANFNVTFQDDWFSHHLGMGEVHCGTNTWRTTDTKWW</sequence>
<feature type="domain" description="Protein-arginine deiminase C-terminal" evidence="2">
    <location>
        <begin position="197"/>
        <end position="653"/>
    </location>
</feature>
<comment type="caution">
    <text evidence="3">The sequence shown here is derived from an EMBL/GenBank/DDBJ whole genome shotgun (WGS) entry which is preliminary data.</text>
</comment>
<dbReference type="SUPFAM" id="SSF110083">
    <property type="entry name" value="Peptidylarginine deiminase Pad4, middle domain"/>
    <property type="match status" value="1"/>
</dbReference>
<dbReference type="SUPFAM" id="SSF55909">
    <property type="entry name" value="Pentein"/>
    <property type="match status" value="1"/>
</dbReference>